<accession>A0A0N7G7M9</accession>
<evidence type="ECO:0000313" key="2">
    <source>
        <dbReference type="EMBL" id="ALH23233.1"/>
    </source>
</evidence>
<organism evidence="2 3">
    <name type="scientific">Chrysochromulina ericina virus CeV-01B</name>
    <dbReference type="NCBI Taxonomy" id="3070830"/>
    <lineage>
        <taxon>Viruses</taxon>
        <taxon>Varidnaviria</taxon>
        <taxon>Bamfordvirae</taxon>
        <taxon>Nucleocytoviricota</taxon>
        <taxon>Megaviricetes</taxon>
        <taxon>Imitervirales</taxon>
        <taxon>Mesomimiviridae</taxon>
        <taxon>Tethysvirus</taxon>
        <taxon>Tethysvirus raunefjordenense</taxon>
    </lineage>
</organism>
<reference evidence="2 3" key="1">
    <citation type="journal article" date="2015" name="Genome Announc.">
        <title>The 474-Kilobase-Pair Complete Genome Sequence of CeV-01B, a Virus Infecting Haptolina (Chrysochromulina) ericina (Prymnesiophyceae).</title>
        <authorList>
            <person name="Gallot-Lavallee L."/>
            <person name="Pagarete A."/>
            <person name="Legendre M."/>
            <person name="Santini S."/>
            <person name="Sandaa R.A."/>
            <person name="Himmelbauer H."/>
            <person name="Ogata H."/>
            <person name="Bratbak G."/>
            <person name="Claverie J.M."/>
        </authorList>
    </citation>
    <scope>NUCLEOTIDE SEQUENCE [LARGE SCALE GENOMIC DNA]</scope>
    <source>
        <strain evidence="2">CeV-01B</strain>
    </source>
</reference>
<protein>
    <submittedName>
        <fullName evidence="2">AAA+ family ATPase</fullName>
    </submittedName>
</protein>
<feature type="coiled-coil region" evidence="1">
    <location>
        <begin position="354"/>
        <end position="392"/>
    </location>
</feature>
<proteinExistence type="predicted"/>
<dbReference type="EMBL" id="KT820662">
    <property type="protein sequence ID" value="ALH23233.1"/>
    <property type="molecule type" value="Genomic_DNA"/>
</dbReference>
<keyword evidence="1" id="KW-0175">Coiled coil</keyword>
<dbReference type="KEGG" id="vg:26049194"/>
<keyword evidence="3" id="KW-1185">Reference proteome</keyword>
<evidence type="ECO:0000256" key="1">
    <source>
        <dbReference type="SAM" id="Coils"/>
    </source>
</evidence>
<evidence type="ECO:0000313" key="3">
    <source>
        <dbReference type="Proteomes" id="UP000203826"/>
    </source>
</evidence>
<dbReference type="Proteomes" id="UP000203826">
    <property type="component" value="Segment"/>
</dbReference>
<sequence>MTTKNKCKEKNLINPFLYATLNDLPQVGKVEFYIDGLVDISGLIINQPNILGKKAKQTEFYCPLYNKLYRNDNNKLKKNFTNFVTSDISKNNLEKIIDKTTMKKYIETTYFKEKTLNFSPKQIEQYNKDCIIFPNKEILVNNAITILKEIIFNNKNAKIFYKTLEDRRLERDERAYYLVNYPKESTSDISNCSLTNTNFICEFLKKKDIDKESPNAEKLLREFLTIKKNKFYENYNNKKEQIKNDLFGDSNSQLTEKEEKDLSKELAPYLESNRIEIDINNRIFRLVLDILNNNSIKSNRKQNSFINFLIEHLKSEKSDKLPNLIKIFDKAPTEENKKEYNDTTKKIYDISKTIDEINEKLDKNDGDIEKLKKDKEELQKKLNKILKELFEKLIIIKYNNILNSLPSAIQEKWKKEKFTDKYFLNEIVQYFDYFFEQQDKILNKKIIKEEITLRFKINEKNLKLVQKPTFREKSTELISHCSKLSSDRKNRGLTIKQKQIVNNCKLLCGYPNENMETDCTNNFGCNVCKPFVNCSLGTCIENQCPIKPGKKIKSVTNCRLKKEVDEEAYDDEDIEMSKEKGKEESSILSKYTKHLSDKYSGFLDLFTIKRKTLKRQQYPTKIFAMSESSGQPQVHGGKSKKNRYKLTIKKYRKQNKKTYKKKKKITRRYIKKHYNKKKYKIKKTIKR</sequence>
<name>A0A0N7G7M9_9VIRU</name>
<gene>
    <name evidence="2" type="ORF">ceV_327</name>
</gene>